<name>A0A223KXY2_9BACI</name>
<sequence length="329" mass="37457">MFAAEISTLWTLYINITMTELILRYFLEHVEESSYREEIVYMYEIVTSQLESVKKISWDYSLPSSIGFTENDLNLQAPRLFSDPTILTYLFHMNKVGMVTYSSALATVTNKEIRHLYHSFLVQTADIYERIAVKMTEMGILLNAPSLTYGETPSFIIDKDYLSGINPLKEKRPLNAIEVTHLSFNLRTNQVGRILCEAFAQVTKNEEVQKFSLKAKEMAKSHMETFINILRKEDIEPPLSEQLRITDSTISPFSDKLIMTHTAFLTTAGIGNYAAAAAASQRSDLLVKYEKLSGEAALLSKEGADIMIKNKWIEQPPTAINRKQLRTNE</sequence>
<dbReference type="STRING" id="1314751.GCA_001591425_00864"/>
<dbReference type="AlphaFoldDB" id="A0A223KXY2"/>
<protein>
    <recommendedName>
        <fullName evidence="3">DUF3231 family protein</fullName>
    </recommendedName>
</protein>
<gene>
    <name evidence="1" type="ORF">BC6307_09255</name>
</gene>
<dbReference type="Proteomes" id="UP000215224">
    <property type="component" value="Chromosome"/>
</dbReference>
<dbReference type="Gene3D" id="1.20.1260.10">
    <property type="match status" value="2"/>
</dbReference>
<dbReference type="InterPro" id="IPR021617">
    <property type="entry name" value="DUF3231"/>
</dbReference>
<keyword evidence="2" id="KW-1185">Reference proteome</keyword>
<evidence type="ECO:0000313" key="2">
    <source>
        <dbReference type="Proteomes" id="UP000215224"/>
    </source>
</evidence>
<dbReference type="Pfam" id="PF11553">
    <property type="entry name" value="DUF3231"/>
    <property type="match status" value="2"/>
</dbReference>
<organism evidence="1 2">
    <name type="scientific">Sutcliffiella cohnii</name>
    <dbReference type="NCBI Taxonomy" id="33932"/>
    <lineage>
        <taxon>Bacteria</taxon>
        <taxon>Bacillati</taxon>
        <taxon>Bacillota</taxon>
        <taxon>Bacilli</taxon>
        <taxon>Bacillales</taxon>
        <taxon>Bacillaceae</taxon>
        <taxon>Sutcliffiella</taxon>
    </lineage>
</organism>
<reference evidence="1 2" key="1">
    <citation type="submission" date="2016-12" db="EMBL/GenBank/DDBJ databases">
        <title>The whole genome sequencing and assembly of Bacillus cohnii DSM 6307T strain.</title>
        <authorList>
            <person name="Lee Y.-J."/>
            <person name="Yi H."/>
            <person name="Bahn Y.-S."/>
            <person name="Kim J.F."/>
            <person name="Lee D.-W."/>
        </authorList>
    </citation>
    <scope>NUCLEOTIDE SEQUENCE [LARGE SCALE GENOMIC DNA]</scope>
    <source>
        <strain evidence="1 2">DSM 6307</strain>
    </source>
</reference>
<proteinExistence type="predicted"/>
<evidence type="ECO:0000313" key="1">
    <source>
        <dbReference type="EMBL" id="AST94290.1"/>
    </source>
</evidence>
<accession>A0A223KXY2</accession>
<dbReference type="EMBL" id="CP018866">
    <property type="protein sequence ID" value="AST94290.1"/>
    <property type="molecule type" value="Genomic_DNA"/>
</dbReference>
<dbReference type="InterPro" id="IPR012347">
    <property type="entry name" value="Ferritin-like"/>
</dbReference>
<evidence type="ECO:0008006" key="3">
    <source>
        <dbReference type="Google" id="ProtNLM"/>
    </source>
</evidence>
<dbReference type="KEGG" id="bcoh:BC6307_09255"/>